<organism evidence="9 10">
    <name type="scientific">Monosporascus cannonballus</name>
    <dbReference type="NCBI Taxonomy" id="155416"/>
    <lineage>
        <taxon>Eukaryota</taxon>
        <taxon>Fungi</taxon>
        <taxon>Dikarya</taxon>
        <taxon>Ascomycota</taxon>
        <taxon>Pezizomycotina</taxon>
        <taxon>Sordariomycetes</taxon>
        <taxon>Xylariomycetidae</taxon>
        <taxon>Xylariales</taxon>
        <taxon>Xylariales incertae sedis</taxon>
        <taxon>Monosporascus</taxon>
    </lineage>
</organism>
<comment type="caution">
    <text evidence="9">The sequence shown here is derived from an EMBL/GenBank/DDBJ whole genome shotgun (WGS) entry which is preliminary data.</text>
</comment>
<sequence>MRLGISLAVSVIRYRLQGPMVYEIVAFLQQSYTLILGVHESDMGNFLRPLHMDVGIATALAREFRLTFERLAAESTDQFLPTPIAESILRPEAGQEKGRYLAIDIGGTNLRVGFIELLGGEKYDPKPGPTLNSREPPLRQAFEKSWPILENLKSRHPDELFTWIGKCIAEVVREGCEKFHLPKDVPLPMGVAFSFPMQQNTISEATLMPMGKGFVISSNLDLGTYLADGYEKARTPCLPPIKVTAILNDSVATLVSFIYQSREDETHKAVMGLICGTGSNATISLPMRMLHRDKLPGKVRGLTDEPVENLRIAVNTEWSINGSASALHKFGLVSKWDRQLDSEGEKPGFQPLEYMTAGRYLGELGRLILLDYLRSHLDYTDAMLPTQLQQRFGLTTTFLSHFRPPEAPTLLRKLESEFPSSTAKLPFRWSEKIALVLYDIAKAIETRAAGLVAAGVIGLLACAGDIPLLRDENEPPQAVLSKELPASPVATTEPEPEKEKKATMITLSVGYTGGCISHFQDYLRDCQGFLDAILEAEFGGDSGPPAVKVVLSPCHDGGILGAGVLCGAATQAASRDI</sequence>
<protein>
    <recommendedName>
        <fullName evidence="6">Phosphotransferase</fullName>
        <ecNumber evidence="6">2.7.1.-</ecNumber>
    </recommendedName>
</protein>
<dbReference type="Pfam" id="PF03727">
    <property type="entry name" value="Hexokinase_2"/>
    <property type="match status" value="1"/>
</dbReference>
<keyword evidence="3 6" id="KW-0547">Nucleotide-binding</keyword>
<keyword evidence="6" id="KW-0324">Glycolysis</keyword>
<evidence type="ECO:0000256" key="2">
    <source>
        <dbReference type="ARBA" id="ARBA00022679"/>
    </source>
</evidence>
<dbReference type="PANTHER" id="PTHR19443:SF29">
    <property type="entry name" value="PHOSPHOTRANSFERASE"/>
    <property type="match status" value="1"/>
</dbReference>
<dbReference type="Pfam" id="PF00349">
    <property type="entry name" value="Hexokinase_1"/>
    <property type="match status" value="1"/>
</dbReference>
<dbReference type="InterPro" id="IPR043129">
    <property type="entry name" value="ATPase_NBD"/>
</dbReference>
<dbReference type="EC" id="2.7.1.-" evidence="6"/>
<dbReference type="InterPro" id="IPR022672">
    <property type="entry name" value="Hexokinase_N"/>
</dbReference>
<keyword evidence="4 6" id="KW-0418">Kinase</keyword>
<dbReference type="SUPFAM" id="SSF53067">
    <property type="entry name" value="Actin-like ATPase domain"/>
    <property type="match status" value="2"/>
</dbReference>
<evidence type="ECO:0000256" key="3">
    <source>
        <dbReference type="ARBA" id="ARBA00022741"/>
    </source>
</evidence>
<dbReference type="EMBL" id="QJNS01000129">
    <property type="protein sequence ID" value="RYO85736.1"/>
    <property type="molecule type" value="Genomic_DNA"/>
</dbReference>
<evidence type="ECO:0000256" key="6">
    <source>
        <dbReference type="RuleBase" id="RU362007"/>
    </source>
</evidence>
<feature type="domain" description="Hexokinase N-terminal" evidence="7">
    <location>
        <begin position="45"/>
        <end position="259"/>
    </location>
</feature>
<name>A0ABY0H6A8_9PEZI</name>
<dbReference type="PROSITE" id="PS51748">
    <property type="entry name" value="HEXOKINASE_2"/>
    <property type="match status" value="1"/>
</dbReference>
<dbReference type="PANTHER" id="PTHR19443">
    <property type="entry name" value="HEXOKINASE"/>
    <property type="match status" value="1"/>
</dbReference>
<dbReference type="Proteomes" id="UP000294003">
    <property type="component" value="Unassembled WGS sequence"/>
</dbReference>
<accession>A0ABY0H6A8</accession>
<keyword evidence="5 6" id="KW-0067">ATP-binding</keyword>
<dbReference type="InterPro" id="IPR022673">
    <property type="entry name" value="Hexokinase_C"/>
</dbReference>
<evidence type="ECO:0000313" key="9">
    <source>
        <dbReference type="EMBL" id="RYO85736.1"/>
    </source>
</evidence>
<feature type="domain" description="Hexokinase C-terminal" evidence="8">
    <location>
        <begin position="271"/>
        <end position="566"/>
    </location>
</feature>
<evidence type="ECO:0000259" key="8">
    <source>
        <dbReference type="Pfam" id="PF03727"/>
    </source>
</evidence>
<dbReference type="Gene3D" id="3.30.420.40">
    <property type="match status" value="1"/>
</dbReference>
<dbReference type="InterPro" id="IPR001312">
    <property type="entry name" value="Hexokinase"/>
</dbReference>
<keyword evidence="10" id="KW-1185">Reference proteome</keyword>
<evidence type="ECO:0000256" key="4">
    <source>
        <dbReference type="ARBA" id="ARBA00022777"/>
    </source>
</evidence>
<dbReference type="Gene3D" id="3.40.367.20">
    <property type="match status" value="1"/>
</dbReference>
<evidence type="ECO:0000259" key="7">
    <source>
        <dbReference type="Pfam" id="PF00349"/>
    </source>
</evidence>
<keyword evidence="2 6" id="KW-0808">Transferase</keyword>
<gene>
    <name evidence="9" type="ORF">DL762_005057</name>
</gene>
<evidence type="ECO:0000256" key="1">
    <source>
        <dbReference type="ARBA" id="ARBA00009225"/>
    </source>
</evidence>
<evidence type="ECO:0000256" key="5">
    <source>
        <dbReference type="ARBA" id="ARBA00022840"/>
    </source>
</evidence>
<comment type="similarity">
    <text evidence="1 6">Belongs to the hexokinase family.</text>
</comment>
<dbReference type="PRINTS" id="PR00475">
    <property type="entry name" value="HEXOKINASE"/>
</dbReference>
<reference evidence="9 10" key="1">
    <citation type="submission" date="2018-06" db="EMBL/GenBank/DDBJ databases">
        <title>Complete Genomes of Monosporascus.</title>
        <authorList>
            <person name="Robinson A.J."/>
            <person name="Natvig D.O."/>
        </authorList>
    </citation>
    <scope>NUCLEOTIDE SEQUENCE [LARGE SCALE GENOMIC DNA]</scope>
    <source>
        <strain evidence="9 10">CBS 609.92</strain>
    </source>
</reference>
<proteinExistence type="inferred from homology"/>
<dbReference type="CDD" id="cd24000">
    <property type="entry name" value="ASKHA_NBD_HK"/>
    <property type="match status" value="1"/>
</dbReference>
<evidence type="ECO:0000313" key="10">
    <source>
        <dbReference type="Proteomes" id="UP000294003"/>
    </source>
</evidence>